<comment type="function">
    <text evidence="8">Involved in the regulation of the intracellular balance of NAD and NADP, and is a key enzyme in the biosynthesis of NADP. Catalyzes specifically the phosphorylation on 2'-hydroxyl of the adenosine moiety of NAD to yield NADP.</text>
</comment>
<dbReference type="GO" id="GO:0046872">
    <property type="term" value="F:metal ion binding"/>
    <property type="evidence" value="ECO:0007669"/>
    <property type="project" value="UniProtKB-UniRule"/>
</dbReference>
<comment type="subcellular location">
    <subcellularLocation>
        <location evidence="8">Cytoplasm</location>
    </subcellularLocation>
</comment>
<dbReference type="AlphaFoldDB" id="A0A6I1MHY8"/>
<dbReference type="InterPro" id="IPR002504">
    <property type="entry name" value="NADK"/>
</dbReference>
<proteinExistence type="inferred from homology"/>
<comment type="similarity">
    <text evidence="8">Belongs to the NAD kinase family.</text>
</comment>
<dbReference type="EC" id="2.7.1.23" evidence="8"/>
<dbReference type="InterPro" id="IPR016064">
    <property type="entry name" value="NAD/diacylglycerol_kinase_sf"/>
</dbReference>
<feature type="binding site" evidence="8">
    <location>
        <position position="234"/>
    </location>
    <ligand>
        <name>NAD(+)</name>
        <dbReference type="ChEBI" id="CHEBI:57540"/>
    </ligand>
</feature>
<evidence type="ECO:0000256" key="7">
    <source>
        <dbReference type="ARBA" id="ARBA00047925"/>
    </source>
</evidence>
<keyword evidence="6 8" id="KW-0520">NAD</keyword>
<evidence type="ECO:0000256" key="5">
    <source>
        <dbReference type="ARBA" id="ARBA00022857"/>
    </source>
</evidence>
<dbReference type="GO" id="GO:0003951">
    <property type="term" value="F:NAD+ kinase activity"/>
    <property type="evidence" value="ECO:0007669"/>
    <property type="project" value="UniProtKB-UniRule"/>
</dbReference>
<feature type="active site" description="Proton acceptor" evidence="8">
    <location>
        <position position="61"/>
    </location>
</feature>
<dbReference type="GO" id="GO:0006741">
    <property type="term" value="P:NADP+ biosynthetic process"/>
    <property type="evidence" value="ECO:0007669"/>
    <property type="project" value="UniProtKB-UniRule"/>
</dbReference>
<accession>A0A6I1MHY8</accession>
<feature type="binding site" evidence="8">
    <location>
        <position position="172"/>
    </location>
    <ligand>
        <name>NAD(+)</name>
        <dbReference type="ChEBI" id="CHEBI:57540"/>
    </ligand>
</feature>
<evidence type="ECO:0000256" key="4">
    <source>
        <dbReference type="ARBA" id="ARBA00022840"/>
    </source>
</evidence>
<dbReference type="GO" id="GO:0005524">
    <property type="term" value="F:ATP binding"/>
    <property type="evidence" value="ECO:0007669"/>
    <property type="project" value="UniProtKB-KW"/>
</dbReference>
<dbReference type="RefSeq" id="WP_152887657.1">
    <property type="nucleotide sequence ID" value="NZ_WHJC01000020.1"/>
</dbReference>
<dbReference type="GO" id="GO:0005737">
    <property type="term" value="C:cytoplasm"/>
    <property type="evidence" value="ECO:0007669"/>
    <property type="project" value="UniProtKB-SubCell"/>
</dbReference>
<keyword evidence="3 8" id="KW-0418">Kinase</keyword>
<keyword evidence="4 8" id="KW-0067">ATP-binding</keyword>
<dbReference type="Proteomes" id="UP000430345">
    <property type="component" value="Unassembled WGS sequence"/>
</dbReference>
<comment type="cofactor">
    <cofactor evidence="8">
        <name>a divalent metal cation</name>
        <dbReference type="ChEBI" id="CHEBI:60240"/>
    </cofactor>
</comment>
<keyword evidence="5 8" id="KW-0521">NADP</keyword>
<evidence type="ECO:0000313" key="10">
    <source>
        <dbReference type="Proteomes" id="UP000430345"/>
    </source>
</evidence>
<dbReference type="HAMAP" id="MF_00361">
    <property type="entry name" value="NAD_kinase"/>
    <property type="match status" value="1"/>
</dbReference>
<evidence type="ECO:0000313" key="9">
    <source>
        <dbReference type="EMBL" id="MPQ42750.1"/>
    </source>
</evidence>
<evidence type="ECO:0000256" key="1">
    <source>
        <dbReference type="ARBA" id="ARBA00022679"/>
    </source>
</evidence>
<evidence type="ECO:0000256" key="3">
    <source>
        <dbReference type="ARBA" id="ARBA00022777"/>
    </source>
</evidence>
<keyword evidence="10" id="KW-1185">Reference proteome</keyword>
<dbReference type="Gene3D" id="3.40.50.10330">
    <property type="entry name" value="Probable inorganic polyphosphate/atp-NAD kinase, domain 1"/>
    <property type="match status" value="1"/>
</dbReference>
<feature type="binding site" evidence="8">
    <location>
        <begin position="134"/>
        <end position="135"/>
    </location>
    <ligand>
        <name>NAD(+)</name>
        <dbReference type="ChEBI" id="CHEBI:57540"/>
    </ligand>
</feature>
<protein>
    <recommendedName>
        <fullName evidence="8">NAD kinase</fullName>
        <ecNumber evidence="8">2.7.1.23</ecNumber>
    </recommendedName>
    <alternativeName>
        <fullName evidence="8">ATP-dependent NAD kinase</fullName>
    </alternativeName>
</protein>
<evidence type="ECO:0000256" key="8">
    <source>
        <dbReference type="HAMAP-Rule" id="MF_00361"/>
    </source>
</evidence>
<dbReference type="GO" id="GO:0019674">
    <property type="term" value="P:NAD+ metabolic process"/>
    <property type="evidence" value="ECO:0007669"/>
    <property type="project" value="InterPro"/>
</dbReference>
<comment type="catalytic activity">
    <reaction evidence="7 8">
        <text>NAD(+) + ATP = ADP + NADP(+) + H(+)</text>
        <dbReference type="Rhea" id="RHEA:18629"/>
        <dbReference type="ChEBI" id="CHEBI:15378"/>
        <dbReference type="ChEBI" id="CHEBI:30616"/>
        <dbReference type="ChEBI" id="CHEBI:57540"/>
        <dbReference type="ChEBI" id="CHEBI:58349"/>
        <dbReference type="ChEBI" id="CHEBI:456216"/>
        <dbReference type="EC" id="2.7.1.23"/>
    </reaction>
</comment>
<evidence type="ECO:0000256" key="6">
    <source>
        <dbReference type="ARBA" id="ARBA00023027"/>
    </source>
</evidence>
<dbReference type="PANTHER" id="PTHR20275">
    <property type="entry name" value="NAD KINASE"/>
    <property type="match status" value="1"/>
</dbReference>
<reference evidence="9 10" key="1">
    <citation type="submission" date="2019-10" db="EMBL/GenBank/DDBJ databases">
        <title>The Genome Sequence of Clostridium tarantellae Isolated from Fish Brain.</title>
        <authorList>
            <person name="Bano L."/>
            <person name="Kiel M."/>
            <person name="Sales G."/>
            <person name="Doxey A.C."/>
            <person name="Mansfield M.J."/>
            <person name="Schiavone M."/>
            <person name="Rossetto O."/>
            <person name="Pirazzini M."/>
            <person name="Dobrindt U."/>
            <person name="Montecucco C."/>
        </authorList>
    </citation>
    <scope>NUCLEOTIDE SEQUENCE [LARGE SCALE GENOMIC DNA]</scope>
    <source>
        <strain evidence="9 10">DSM 3997</strain>
    </source>
</reference>
<keyword evidence="1 8" id="KW-0808">Transferase</keyword>
<dbReference type="Pfam" id="PF20143">
    <property type="entry name" value="NAD_kinase_C"/>
    <property type="match status" value="1"/>
</dbReference>
<gene>
    <name evidence="8" type="primary">nadK</name>
    <name evidence="9" type="ORF">GBZ86_03150</name>
</gene>
<name>A0A6I1MHY8_9CLOT</name>
<dbReference type="OrthoDB" id="9774737at2"/>
<dbReference type="InterPro" id="IPR017437">
    <property type="entry name" value="ATP-NAD_kinase_PpnK-typ_C"/>
</dbReference>
<feature type="binding site" evidence="8">
    <location>
        <begin position="175"/>
        <end position="180"/>
    </location>
    <ligand>
        <name>NAD(+)</name>
        <dbReference type="ChEBI" id="CHEBI:57540"/>
    </ligand>
</feature>
<comment type="caution">
    <text evidence="8">Lacks conserved residue(s) required for the propagation of feature annotation.</text>
</comment>
<dbReference type="PANTHER" id="PTHR20275:SF0">
    <property type="entry name" value="NAD KINASE"/>
    <property type="match status" value="1"/>
</dbReference>
<feature type="binding site" evidence="8">
    <location>
        <position position="164"/>
    </location>
    <ligand>
        <name>NAD(+)</name>
        <dbReference type="ChEBI" id="CHEBI:57540"/>
    </ligand>
</feature>
<dbReference type="EMBL" id="WHJC01000020">
    <property type="protein sequence ID" value="MPQ42750.1"/>
    <property type="molecule type" value="Genomic_DNA"/>
</dbReference>
<comment type="caution">
    <text evidence="9">The sequence shown here is derived from an EMBL/GenBank/DDBJ whole genome shotgun (WGS) entry which is preliminary data.</text>
</comment>
<keyword evidence="2 8" id="KW-0547">Nucleotide-binding</keyword>
<feature type="binding site" evidence="8">
    <location>
        <position position="145"/>
    </location>
    <ligand>
        <name>NAD(+)</name>
        <dbReference type="ChEBI" id="CHEBI:57540"/>
    </ligand>
</feature>
<dbReference type="Gene3D" id="2.60.200.30">
    <property type="entry name" value="Probable inorganic polyphosphate/atp-NAD kinase, domain 2"/>
    <property type="match status" value="1"/>
</dbReference>
<feature type="binding site" evidence="8">
    <location>
        <begin position="61"/>
        <end position="62"/>
    </location>
    <ligand>
        <name>NAD(+)</name>
        <dbReference type="ChEBI" id="CHEBI:57540"/>
    </ligand>
</feature>
<dbReference type="GO" id="GO:0051287">
    <property type="term" value="F:NAD binding"/>
    <property type="evidence" value="ECO:0007669"/>
    <property type="project" value="UniProtKB-ARBA"/>
</dbReference>
<sequence>MNNIGVIINKSKDKNGKMLEKVIEQIKLYLNPKKIIIIEQYESKIKEEWSLIDLLIVLGGDGTLLGVAREFSHIIKAPILGVNIGNLGFISSIESNELDKALLKIKENDYKVEKRMMLQCNIKGTEFFKSKALNDMVLARGTLSRMTKYKIVIDGNLYTTFNGDGVIISTPVGSTAYSFSAGGPLIAPNLKTISIVPICAHTPGIRPLIVSSKSKVEIIPEIKEEENFLTIDGQKSIKINKGTKIKIKQSKDNFNIIVFNNKNYFKVLRKKIFGKVPECEGD</sequence>
<keyword evidence="8" id="KW-0963">Cytoplasm</keyword>
<dbReference type="SUPFAM" id="SSF111331">
    <property type="entry name" value="NAD kinase/diacylglycerol kinase-like"/>
    <property type="match status" value="1"/>
</dbReference>
<evidence type="ECO:0000256" key="2">
    <source>
        <dbReference type="ARBA" id="ARBA00022741"/>
    </source>
</evidence>
<dbReference type="InterPro" id="IPR017438">
    <property type="entry name" value="ATP-NAD_kinase_N"/>
</dbReference>
<dbReference type="Pfam" id="PF01513">
    <property type="entry name" value="NAD_kinase"/>
    <property type="match status" value="1"/>
</dbReference>
<organism evidence="9 10">
    <name type="scientific">Clostridium tarantellae</name>
    <dbReference type="NCBI Taxonomy" id="39493"/>
    <lineage>
        <taxon>Bacteria</taxon>
        <taxon>Bacillati</taxon>
        <taxon>Bacillota</taxon>
        <taxon>Clostridia</taxon>
        <taxon>Eubacteriales</taxon>
        <taxon>Clostridiaceae</taxon>
        <taxon>Clostridium</taxon>
    </lineage>
</organism>